<evidence type="ECO:0000256" key="1">
    <source>
        <dbReference type="SAM" id="Coils"/>
    </source>
</evidence>
<sequence length="260" mass="29561">MDDDQLKQQLAELRRTANEAAKQGSAAASQLPSITSRITAVERKVRAVAERQDRVDLDDWPELTPEVIALCRDHFSISLPRAADTKLKLVKAEEASANYLRQFKQAVHAARAFTRPGARNLKEHKRKWDSFVVTAQQRPHEQLALAQQAHAEYLHERGELEQRKQAAEDAVKTVRKVVRERLEPALDRDEVVPLWFENALGPYAPSTDTGWLKTAVDLVVYRIAFGVTARPYTFNVQISSAPQQKEHDRLKKECEKHKTA</sequence>
<dbReference type="OrthoDB" id="3698189at2"/>
<dbReference type="EMBL" id="VOBR01000007">
    <property type="protein sequence ID" value="TWP51899.1"/>
    <property type="molecule type" value="Genomic_DNA"/>
</dbReference>
<evidence type="ECO:0000313" key="3">
    <source>
        <dbReference type="Proteomes" id="UP000316639"/>
    </source>
</evidence>
<feature type="coiled-coil region" evidence="1">
    <location>
        <begin position="143"/>
        <end position="177"/>
    </location>
</feature>
<accession>A0A563EW49</accession>
<reference evidence="2 3" key="1">
    <citation type="submission" date="2019-07" db="EMBL/GenBank/DDBJ databases">
        <title>Lentzea xizangensis sp. nov., isolated from Qinghai-Tibetan Plateau Soils.</title>
        <authorList>
            <person name="Huang J."/>
        </authorList>
    </citation>
    <scope>NUCLEOTIDE SEQUENCE [LARGE SCALE GENOMIC DNA]</scope>
    <source>
        <strain evidence="2 3">FXJ1.1311</strain>
    </source>
</reference>
<proteinExistence type="predicted"/>
<comment type="caution">
    <text evidence="2">The sequence shown here is derived from an EMBL/GenBank/DDBJ whole genome shotgun (WGS) entry which is preliminary data.</text>
</comment>
<keyword evidence="1" id="KW-0175">Coiled coil</keyword>
<dbReference type="AlphaFoldDB" id="A0A563EW49"/>
<keyword evidence="3" id="KW-1185">Reference proteome</keyword>
<protein>
    <submittedName>
        <fullName evidence="2">Uncharacterized protein</fullName>
    </submittedName>
</protein>
<dbReference type="RefSeq" id="WP_146351782.1">
    <property type="nucleotide sequence ID" value="NZ_VOBR01000007.1"/>
</dbReference>
<organism evidence="2 3">
    <name type="scientific">Lentzea tibetensis</name>
    <dbReference type="NCBI Taxonomy" id="2591470"/>
    <lineage>
        <taxon>Bacteria</taxon>
        <taxon>Bacillati</taxon>
        <taxon>Actinomycetota</taxon>
        <taxon>Actinomycetes</taxon>
        <taxon>Pseudonocardiales</taxon>
        <taxon>Pseudonocardiaceae</taxon>
        <taxon>Lentzea</taxon>
    </lineage>
</organism>
<evidence type="ECO:0000313" key="2">
    <source>
        <dbReference type="EMBL" id="TWP51899.1"/>
    </source>
</evidence>
<gene>
    <name evidence="2" type="ORF">FKR81_13730</name>
</gene>
<dbReference type="Proteomes" id="UP000316639">
    <property type="component" value="Unassembled WGS sequence"/>
</dbReference>
<name>A0A563EW49_9PSEU</name>